<evidence type="ECO:0000313" key="5">
    <source>
        <dbReference type="EMBL" id="KAK3687825.1"/>
    </source>
</evidence>
<dbReference type="SUPFAM" id="SSF52540">
    <property type="entry name" value="P-loop containing nucleoside triphosphate hydrolases"/>
    <property type="match status" value="1"/>
</dbReference>
<evidence type="ECO:0000259" key="4">
    <source>
        <dbReference type="Pfam" id="PF25053"/>
    </source>
</evidence>
<feature type="domain" description="Nephrocystin 3-like N-terminal" evidence="3">
    <location>
        <begin position="312"/>
        <end position="489"/>
    </location>
</feature>
<evidence type="ECO:0000259" key="3">
    <source>
        <dbReference type="Pfam" id="PF24883"/>
    </source>
</evidence>
<dbReference type="Pfam" id="PF25053">
    <property type="entry name" value="DUF7791"/>
    <property type="match status" value="1"/>
</dbReference>
<reference evidence="5" key="2">
    <citation type="submission" date="2023-06" db="EMBL/GenBank/DDBJ databases">
        <authorList>
            <consortium name="Lawrence Berkeley National Laboratory"/>
            <person name="Haridas S."/>
            <person name="Hensen N."/>
            <person name="Bonometti L."/>
            <person name="Westerberg I."/>
            <person name="Brannstrom I.O."/>
            <person name="Guillou S."/>
            <person name="Cros-Aarteil S."/>
            <person name="Calhoun S."/>
            <person name="Kuo A."/>
            <person name="Mondo S."/>
            <person name="Pangilinan J."/>
            <person name="Riley R."/>
            <person name="Labutti K."/>
            <person name="Andreopoulos B."/>
            <person name="Lipzen A."/>
            <person name="Chen C."/>
            <person name="Yanf M."/>
            <person name="Daum C."/>
            <person name="Ng V."/>
            <person name="Clum A."/>
            <person name="Steindorff A."/>
            <person name="Ohm R."/>
            <person name="Martin F."/>
            <person name="Silar P."/>
            <person name="Natvig D."/>
            <person name="Lalanne C."/>
            <person name="Gautier V."/>
            <person name="Ament-Velasquez S.L."/>
            <person name="Kruys A."/>
            <person name="Hutchinson M.I."/>
            <person name="Powell A.J."/>
            <person name="Barry K."/>
            <person name="Miller A.N."/>
            <person name="Grigoriev I.V."/>
            <person name="Debuchy R."/>
            <person name="Gladieux P."/>
            <person name="Thoren M.H."/>
            <person name="Johannesson H."/>
        </authorList>
    </citation>
    <scope>NUCLEOTIDE SEQUENCE</scope>
    <source>
        <strain evidence="5">CBS 314.62</strain>
    </source>
</reference>
<feature type="domain" description="DUF7791" evidence="4">
    <location>
        <begin position="605"/>
        <end position="709"/>
    </location>
</feature>
<protein>
    <recommendedName>
        <fullName evidence="7">NACHT domain-containing protein</fullName>
    </recommendedName>
</protein>
<keyword evidence="6" id="KW-1185">Reference proteome</keyword>
<dbReference type="AlphaFoldDB" id="A0AAE1CBU7"/>
<dbReference type="InterPro" id="IPR056884">
    <property type="entry name" value="NPHP3-like_N"/>
</dbReference>
<evidence type="ECO:0008006" key="7">
    <source>
        <dbReference type="Google" id="ProtNLM"/>
    </source>
</evidence>
<comment type="caution">
    <text evidence="5">The sequence shown here is derived from an EMBL/GenBank/DDBJ whole genome shotgun (WGS) entry which is preliminary data.</text>
</comment>
<evidence type="ECO:0000313" key="6">
    <source>
        <dbReference type="Proteomes" id="UP001270362"/>
    </source>
</evidence>
<organism evidence="5 6">
    <name type="scientific">Podospora appendiculata</name>
    <dbReference type="NCBI Taxonomy" id="314037"/>
    <lineage>
        <taxon>Eukaryota</taxon>
        <taxon>Fungi</taxon>
        <taxon>Dikarya</taxon>
        <taxon>Ascomycota</taxon>
        <taxon>Pezizomycotina</taxon>
        <taxon>Sordariomycetes</taxon>
        <taxon>Sordariomycetidae</taxon>
        <taxon>Sordariales</taxon>
        <taxon>Podosporaceae</taxon>
        <taxon>Podospora</taxon>
    </lineage>
</organism>
<proteinExistence type="predicted"/>
<dbReference type="PANTHER" id="PTHR10039:SF5">
    <property type="entry name" value="NACHT DOMAIN-CONTAINING PROTEIN"/>
    <property type="match status" value="1"/>
</dbReference>
<dbReference type="Gene3D" id="3.40.50.300">
    <property type="entry name" value="P-loop containing nucleotide triphosphate hydrolases"/>
    <property type="match status" value="1"/>
</dbReference>
<gene>
    <name evidence="5" type="ORF">B0T22DRAFT_489643</name>
</gene>
<sequence length="998" mass="112936">MDPEPFAVLGLAGHIVKFVDFTWRLFAETHAIYNSTSGLSQENTELETIARHLIQLTGDLGASQESSTKELRGLAEECQAIAQELRHAISRLKRRDSDGIKTWASFTAALHAVWKQGKITHLCNRLSKMQVQLAAHVQGLILTNVSAIGKAVQQLQFTGIRLGIEDREDLTELLDLKRRIENALTALVDEKSERSREQACLATRHHRSAQPPAAGPQAEFSNISAQLQELSAAITKLHNAGPTIASSHELLKALHFKDIKTRHRRMADAHGETFRWVFEQPTSEAQAESSSVVHTSEDQASAPTEEEAFLHSRQTLLKWLQARTDSLPGIFWVQGKAGSGKSTLMKFLSGCPDTMASLRQWAGSATLMMASFYFWSPGTRLQKSQEGLLRSILFQILCDRPDLIRVLSHDFQRKYDYYGEEEDEDGVRSFDTLLAMYRRIMSHDTDTRFCFFIDGLDECEEETRSHADLIRLLQDLACSRNVKVCVSSRPWTEFADEFGKNPDWLLKLEDQTRNDMYIYVSEQFQGNHQYQKLSQEGVGYVELIEEVVDRSQGVFLWVVLVVRELLKGITYRDNLNTLRAELERIPKDLYLFFKNMLRSVRGADRRQSMQMFEIATSAPGPMLLMFYSFLQEANESQTFPLDKPPGVPLDGDMEIIRAQERMYRQLDKLTKGLLEPLPEPGGKSSFFNIKVDFLHRTVREFLQSLGSQAIWFLFEGEQENNTVAEKTSNTPSHEEDINSLPELKHPHVLACRALLAQMKHAPFEDDAALWLDRMLRDLFFFYRLAHPTSSAASNYLLTLLYDAEHSYAAVRKAKKYQLARSQANIFLGVAAQHNALPFLRHKIQTLGAGPLMSGPGRPLLDYLLAPSTSPIVVTRNSPDMVGLLLEHGARPNQRYASSTVWVRFLDRLQLEQRLLRPAVMQSQGCLFLITQMLLQSGAKLTERVYLMPDVAGYGGHDLPFYNGYRSAAAQSRIAAVPVGNYSGALEWRGQRETCNCSP</sequence>
<feature type="region of interest" description="Disordered" evidence="2">
    <location>
        <begin position="196"/>
        <end position="218"/>
    </location>
</feature>
<name>A0AAE1CBU7_9PEZI</name>
<dbReference type="EMBL" id="JAULSO010000002">
    <property type="protein sequence ID" value="KAK3687825.1"/>
    <property type="molecule type" value="Genomic_DNA"/>
</dbReference>
<accession>A0AAE1CBU7</accession>
<keyword evidence="1" id="KW-0677">Repeat</keyword>
<evidence type="ECO:0000256" key="1">
    <source>
        <dbReference type="ARBA" id="ARBA00022737"/>
    </source>
</evidence>
<evidence type="ECO:0000256" key="2">
    <source>
        <dbReference type="SAM" id="MobiDB-lite"/>
    </source>
</evidence>
<dbReference type="PANTHER" id="PTHR10039">
    <property type="entry name" value="AMELOGENIN"/>
    <property type="match status" value="1"/>
</dbReference>
<dbReference type="InterPro" id="IPR027417">
    <property type="entry name" value="P-loop_NTPase"/>
</dbReference>
<dbReference type="Proteomes" id="UP001270362">
    <property type="component" value="Unassembled WGS sequence"/>
</dbReference>
<reference evidence="5" key="1">
    <citation type="journal article" date="2023" name="Mol. Phylogenet. Evol.">
        <title>Genome-scale phylogeny and comparative genomics of the fungal order Sordariales.</title>
        <authorList>
            <person name="Hensen N."/>
            <person name="Bonometti L."/>
            <person name="Westerberg I."/>
            <person name="Brannstrom I.O."/>
            <person name="Guillou S."/>
            <person name="Cros-Aarteil S."/>
            <person name="Calhoun S."/>
            <person name="Haridas S."/>
            <person name="Kuo A."/>
            <person name="Mondo S."/>
            <person name="Pangilinan J."/>
            <person name="Riley R."/>
            <person name="LaButti K."/>
            <person name="Andreopoulos B."/>
            <person name="Lipzen A."/>
            <person name="Chen C."/>
            <person name="Yan M."/>
            <person name="Daum C."/>
            <person name="Ng V."/>
            <person name="Clum A."/>
            <person name="Steindorff A."/>
            <person name="Ohm R.A."/>
            <person name="Martin F."/>
            <person name="Silar P."/>
            <person name="Natvig D.O."/>
            <person name="Lalanne C."/>
            <person name="Gautier V."/>
            <person name="Ament-Velasquez S.L."/>
            <person name="Kruys A."/>
            <person name="Hutchinson M.I."/>
            <person name="Powell A.J."/>
            <person name="Barry K."/>
            <person name="Miller A.N."/>
            <person name="Grigoriev I.V."/>
            <person name="Debuchy R."/>
            <person name="Gladieux P."/>
            <person name="Hiltunen Thoren M."/>
            <person name="Johannesson H."/>
        </authorList>
    </citation>
    <scope>NUCLEOTIDE SEQUENCE</scope>
    <source>
        <strain evidence="5">CBS 314.62</strain>
    </source>
</reference>
<dbReference type="InterPro" id="IPR056693">
    <property type="entry name" value="DUF7791"/>
</dbReference>
<dbReference type="Pfam" id="PF24883">
    <property type="entry name" value="NPHP3_N"/>
    <property type="match status" value="1"/>
</dbReference>